<dbReference type="EMBL" id="BTCL01000003">
    <property type="protein sequence ID" value="GMK44203.1"/>
    <property type="molecule type" value="Genomic_DNA"/>
</dbReference>
<dbReference type="Pfam" id="PF12793">
    <property type="entry name" value="SgrR_N"/>
    <property type="match status" value="1"/>
</dbReference>
<feature type="domain" description="Transcriptional regulator SgrR N-terminal HTH" evidence="1">
    <location>
        <begin position="2"/>
        <end position="112"/>
    </location>
</feature>
<evidence type="ECO:0000313" key="3">
    <source>
        <dbReference type="Proteomes" id="UP001285921"/>
    </source>
</evidence>
<name>A0ABQ6NGJ4_9BACL</name>
<dbReference type="InterPro" id="IPR025370">
    <property type="entry name" value="SgrR_HTH_N"/>
</dbReference>
<gene>
    <name evidence="2" type="ORF">PghCCS26_13300</name>
</gene>
<evidence type="ECO:0000313" key="2">
    <source>
        <dbReference type="EMBL" id="GMK44203.1"/>
    </source>
</evidence>
<accession>A0ABQ6NGJ4</accession>
<organism evidence="2 3">
    <name type="scientific">Paenibacillus glycanilyticus</name>
    <dbReference type="NCBI Taxonomy" id="126569"/>
    <lineage>
        <taxon>Bacteria</taxon>
        <taxon>Bacillati</taxon>
        <taxon>Bacillota</taxon>
        <taxon>Bacilli</taxon>
        <taxon>Bacillales</taxon>
        <taxon>Paenibacillaceae</taxon>
        <taxon>Paenibacillus</taxon>
    </lineage>
</organism>
<proteinExistence type="predicted"/>
<protein>
    <recommendedName>
        <fullName evidence="1">Transcriptional regulator SgrR N-terminal HTH domain-containing protein</fullName>
    </recommendedName>
</protein>
<dbReference type="Proteomes" id="UP001285921">
    <property type="component" value="Unassembled WGS sequence"/>
</dbReference>
<reference evidence="2 3" key="1">
    <citation type="submission" date="2023-05" db="EMBL/GenBank/DDBJ databases">
        <title>Draft genome of Paenibacillus sp. CCS26.</title>
        <authorList>
            <person name="Akita H."/>
            <person name="Shinto Y."/>
            <person name="Kimura Z."/>
        </authorList>
    </citation>
    <scope>NUCLEOTIDE SEQUENCE [LARGE SCALE GENOMIC DNA]</scope>
    <source>
        <strain evidence="2 3">CCS26</strain>
    </source>
</reference>
<dbReference type="RefSeq" id="WP_317979249.1">
    <property type="nucleotide sequence ID" value="NZ_BTCL01000003.1"/>
</dbReference>
<sequence>MKILDYYEKLRDRYGAAADCQTLTVSVDEIAKVLDCTRRNTQLVLQRMSSEQFIQWKPGRGRGNQSEIKFLVPNRELLQRKVQELIGKESIQEAWQLIASLDELQKHEFMRSINMQFGIQTNEDELDVLRFPYYRQVPLLDPALVLRSPI</sequence>
<evidence type="ECO:0000259" key="1">
    <source>
        <dbReference type="Pfam" id="PF12793"/>
    </source>
</evidence>
<keyword evidence="3" id="KW-1185">Reference proteome</keyword>
<comment type="caution">
    <text evidence="2">The sequence shown here is derived from an EMBL/GenBank/DDBJ whole genome shotgun (WGS) entry which is preliminary data.</text>
</comment>